<evidence type="ECO:0000313" key="7">
    <source>
        <dbReference type="Proteomes" id="UP000317893"/>
    </source>
</evidence>
<comment type="similarity">
    <text evidence="1">Belongs to the arginase family. Agmatinase subfamily.</text>
</comment>
<dbReference type="PIRSF" id="PIRSF036979">
    <property type="entry name" value="Arginase"/>
    <property type="match status" value="1"/>
</dbReference>
<keyword evidence="2 4" id="KW-0479">Metal-binding</keyword>
<dbReference type="InterPro" id="IPR023696">
    <property type="entry name" value="Ureohydrolase_dom_sf"/>
</dbReference>
<feature type="binding site" evidence="4">
    <location>
        <position position="262"/>
    </location>
    <ligand>
        <name>Mn(2+)</name>
        <dbReference type="ChEBI" id="CHEBI:29035"/>
        <label>1</label>
    </ligand>
</feature>
<comment type="cofactor">
    <cofactor evidence="4">
        <name>Mn(2+)</name>
        <dbReference type="ChEBI" id="CHEBI:29035"/>
    </cofactor>
    <text evidence="4">Binds 2 manganese ions per subunit.</text>
</comment>
<comment type="caution">
    <text evidence="6">The sequence shown here is derived from an EMBL/GenBank/DDBJ whole genome shotgun (WGS) entry which is preliminary data.</text>
</comment>
<dbReference type="AlphaFoldDB" id="A0A542E3T8"/>
<feature type="binding site" evidence="4">
    <location>
        <position position="173"/>
    </location>
    <ligand>
        <name>Mn(2+)</name>
        <dbReference type="ChEBI" id="CHEBI:29035"/>
        <label>1</label>
    </ligand>
</feature>
<protein>
    <submittedName>
        <fullName evidence="6">Agmatinase</fullName>
    </submittedName>
</protein>
<dbReference type="NCBIfam" id="TIGR01230">
    <property type="entry name" value="agmatinase"/>
    <property type="match status" value="1"/>
</dbReference>
<dbReference type="InterPro" id="IPR006035">
    <property type="entry name" value="Ureohydrolase"/>
</dbReference>
<keyword evidence="3 5" id="KW-0378">Hydrolase</keyword>
<dbReference type="GO" id="GO:0008783">
    <property type="term" value="F:agmatinase activity"/>
    <property type="evidence" value="ECO:0007669"/>
    <property type="project" value="TreeGrafter"/>
</dbReference>
<sequence length="344" mass="36731">MDQPDRPYDDAHAAAAFLEPPRVSPGGPVDATVVPRYAGDGTFARLERLDRLPQADTVIWGVPFDSGVSYRPSARFGPQHVRQSSRLLRPYNPALAVAPFERRLVADAGDLGVNPFDLGEAIAGIEEAATALAGTGRTLVTLGGDHTVALPLLRVQHAQHGPVAVLHFDAHLDTWDTYFGAPYTHGTPFRRASEEGLVDLGHSVHVGIRGPLYSKLDLDESEQLGFTAVHARDFVRHPVDDVVDRVRARLGDRPVYVSVDIDVLDPAHAPGTGTPEAGGLTSRELLEVLRGLDGLNLVGADVVEVSPAYDHAELTGIAAAHVVYELLSVLPTAPPRTGAARRAG</sequence>
<dbReference type="SUPFAM" id="SSF52768">
    <property type="entry name" value="Arginase/deacetylase"/>
    <property type="match status" value="1"/>
</dbReference>
<dbReference type="InterPro" id="IPR005925">
    <property type="entry name" value="Agmatinase-rel"/>
</dbReference>
<gene>
    <name evidence="6" type="ORF">FB458_3063</name>
</gene>
<dbReference type="PRINTS" id="PR00116">
    <property type="entry name" value="ARGINASE"/>
</dbReference>
<dbReference type="PROSITE" id="PS01053">
    <property type="entry name" value="ARGINASE_1"/>
    <property type="match status" value="1"/>
</dbReference>
<feature type="binding site" evidence="4">
    <location>
        <position position="260"/>
    </location>
    <ligand>
        <name>Mn(2+)</name>
        <dbReference type="ChEBI" id="CHEBI:29035"/>
        <label>1</label>
    </ligand>
</feature>
<keyword evidence="7" id="KW-1185">Reference proteome</keyword>
<dbReference type="GO" id="GO:0046872">
    <property type="term" value="F:metal ion binding"/>
    <property type="evidence" value="ECO:0007669"/>
    <property type="project" value="UniProtKB-KW"/>
</dbReference>
<dbReference type="EMBL" id="VFMN01000001">
    <property type="protein sequence ID" value="TQJ09946.1"/>
    <property type="molecule type" value="Genomic_DNA"/>
</dbReference>
<dbReference type="PANTHER" id="PTHR11358:SF26">
    <property type="entry name" value="GUANIDINO ACID HYDROLASE, MITOCHONDRIAL"/>
    <property type="match status" value="1"/>
</dbReference>
<evidence type="ECO:0000256" key="1">
    <source>
        <dbReference type="ARBA" id="ARBA00009227"/>
    </source>
</evidence>
<reference evidence="6 7" key="1">
    <citation type="submission" date="2019-06" db="EMBL/GenBank/DDBJ databases">
        <title>Sequencing the genomes of 1000 actinobacteria strains.</title>
        <authorList>
            <person name="Klenk H.-P."/>
        </authorList>
    </citation>
    <scope>NUCLEOTIDE SEQUENCE [LARGE SCALE GENOMIC DNA]</scope>
    <source>
        <strain evidence="6 7">DSM 18607</strain>
    </source>
</reference>
<feature type="binding site" evidence="4">
    <location>
        <position position="171"/>
    </location>
    <ligand>
        <name>Mn(2+)</name>
        <dbReference type="ChEBI" id="CHEBI:29035"/>
        <label>1</label>
    </ligand>
</feature>
<accession>A0A542E3T8</accession>
<evidence type="ECO:0000256" key="5">
    <source>
        <dbReference type="RuleBase" id="RU003684"/>
    </source>
</evidence>
<feature type="binding site" evidence="4">
    <location>
        <position position="169"/>
    </location>
    <ligand>
        <name>Mn(2+)</name>
        <dbReference type="ChEBI" id="CHEBI:29035"/>
        <label>1</label>
    </ligand>
</feature>
<keyword evidence="4" id="KW-0464">Manganese</keyword>
<dbReference type="Proteomes" id="UP000317893">
    <property type="component" value="Unassembled WGS sequence"/>
</dbReference>
<feature type="binding site" evidence="4">
    <location>
        <position position="146"/>
    </location>
    <ligand>
        <name>Mn(2+)</name>
        <dbReference type="ChEBI" id="CHEBI:29035"/>
        <label>1</label>
    </ligand>
</feature>
<dbReference type="PROSITE" id="PS51409">
    <property type="entry name" value="ARGINASE_2"/>
    <property type="match status" value="1"/>
</dbReference>
<evidence type="ECO:0000313" key="6">
    <source>
        <dbReference type="EMBL" id="TQJ09946.1"/>
    </source>
</evidence>
<evidence type="ECO:0000256" key="4">
    <source>
        <dbReference type="PIRSR" id="PIRSR036979-1"/>
    </source>
</evidence>
<name>A0A542E3T8_9MICO</name>
<evidence type="ECO:0000256" key="3">
    <source>
        <dbReference type="ARBA" id="ARBA00022801"/>
    </source>
</evidence>
<evidence type="ECO:0000256" key="2">
    <source>
        <dbReference type="ARBA" id="ARBA00022723"/>
    </source>
</evidence>
<dbReference type="NCBIfam" id="NF002564">
    <property type="entry name" value="PRK02190.1"/>
    <property type="match status" value="1"/>
</dbReference>
<organism evidence="6 7">
    <name type="scientific">Lapillicoccus jejuensis</name>
    <dbReference type="NCBI Taxonomy" id="402171"/>
    <lineage>
        <taxon>Bacteria</taxon>
        <taxon>Bacillati</taxon>
        <taxon>Actinomycetota</taxon>
        <taxon>Actinomycetes</taxon>
        <taxon>Micrococcales</taxon>
        <taxon>Intrasporangiaceae</taxon>
        <taxon>Lapillicoccus</taxon>
    </lineage>
</organism>
<dbReference type="Pfam" id="PF00491">
    <property type="entry name" value="Arginase"/>
    <property type="match status" value="1"/>
</dbReference>
<proteinExistence type="inferred from homology"/>
<dbReference type="GO" id="GO:0033389">
    <property type="term" value="P:putrescine biosynthetic process from arginine, via agmatine"/>
    <property type="evidence" value="ECO:0007669"/>
    <property type="project" value="TreeGrafter"/>
</dbReference>
<dbReference type="Gene3D" id="3.40.800.10">
    <property type="entry name" value="Ureohydrolase domain"/>
    <property type="match status" value="1"/>
</dbReference>
<dbReference type="InterPro" id="IPR020855">
    <property type="entry name" value="Ureohydrolase_Mn_BS"/>
</dbReference>
<dbReference type="PANTHER" id="PTHR11358">
    <property type="entry name" value="ARGINASE/AGMATINASE"/>
    <property type="match status" value="1"/>
</dbReference>
<dbReference type="CDD" id="cd11592">
    <property type="entry name" value="Agmatinase_PAH"/>
    <property type="match status" value="1"/>
</dbReference>